<dbReference type="Proteomes" id="UP000029647">
    <property type="component" value="Unassembled WGS sequence"/>
</dbReference>
<reference evidence="1 2" key="1">
    <citation type="journal article" date="2014" name="Genome Announc.">
        <title>Draft Genome Sequences of Marine Flavobacterium Nonlabens Strains NR17, NR24, NR27, NR32, NR33, and Ara13.</title>
        <authorList>
            <person name="Nakanishi M."/>
            <person name="Meirelles P."/>
            <person name="Suzuki R."/>
            <person name="Takatani N."/>
            <person name="Mino S."/>
            <person name="Suda W."/>
            <person name="Oshima K."/>
            <person name="Hattori M."/>
            <person name="Ohkuma M."/>
            <person name="Hosokawa M."/>
            <person name="Miyashita K."/>
            <person name="Thompson F.L."/>
            <person name="Niwa A."/>
            <person name="Sawabe T."/>
            <person name="Sawabe T."/>
        </authorList>
    </citation>
    <scope>NUCLEOTIDE SEQUENCE [LARGE SCALE GENOMIC DNA]</scope>
    <source>
        <strain evidence="2">JCM19275</strain>
    </source>
</reference>
<evidence type="ECO:0000313" key="1">
    <source>
        <dbReference type="EMBL" id="GAL74801.1"/>
    </source>
</evidence>
<gene>
    <name evidence="1" type="ORF">JCM19275_840</name>
</gene>
<name>A0A090WCU8_NONUL</name>
<proteinExistence type="predicted"/>
<evidence type="ECO:0000313" key="2">
    <source>
        <dbReference type="Proteomes" id="UP000029647"/>
    </source>
</evidence>
<evidence type="ECO:0008006" key="3">
    <source>
        <dbReference type="Google" id="ProtNLM"/>
    </source>
</evidence>
<dbReference type="AlphaFoldDB" id="A0A090WCU8"/>
<dbReference type="EMBL" id="BBNT01000003">
    <property type="protein sequence ID" value="GAL74801.1"/>
    <property type="molecule type" value="Genomic_DNA"/>
</dbReference>
<accession>A0A090WCU8</accession>
<sequence length="296" mass="33977">MIQKIKSSYYKKATFKKILGMDQKNDGVINIHRYDVSNVGDLYCAPHQYFKELEGKYSDIFLYKRTDQKDRNQLVNDIVDNSLIIGGGGLLNRGSFTNQMKFYEKLAQQGKKTVLWGGVGHNEKKPSSYGNIASYDVDVTKFGMAGTRDFNMPGEWLPCVSCLHELFDNSYKTTQEIGVIFHKKTIQQPSITSKFKEYPSTSNTVDLEGLINFIGRSEHIITDSYHAMYWSMLLGKKVAVIPNSSKFYDFKYDPVFTDFDNALKQVKNATIKDGLLEECRELNRNFAKRAFEYLEV</sequence>
<comment type="caution">
    <text evidence="1">The sequence shown here is derived from an EMBL/GenBank/DDBJ whole genome shotgun (WGS) entry which is preliminary data.</text>
</comment>
<organism evidence="1 2">
    <name type="scientific">Nonlabens ulvanivorans</name>
    <name type="common">Persicivirga ulvanivorans</name>
    <dbReference type="NCBI Taxonomy" id="906888"/>
    <lineage>
        <taxon>Bacteria</taxon>
        <taxon>Pseudomonadati</taxon>
        <taxon>Bacteroidota</taxon>
        <taxon>Flavobacteriia</taxon>
        <taxon>Flavobacteriales</taxon>
        <taxon>Flavobacteriaceae</taxon>
        <taxon>Nonlabens</taxon>
    </lineage>
</organism>
<protein>
    <recommendedName>
        <fullName evidence="3">Polysaccharide pyruvyl transferase domain-containing protein</fullName>
    </recommendedName>
</protein>